<dbReference type="PROSITE" id="PS51375">
    <property type="entry name" value="PPR"/>
    <property type="match status" value="2"/>
</dbReference>
<dbReference type="AlphaFoldDB" id="A0A813I014"/>
<feature type="transmembrane region" description="Helical" evidence="4">
    <location>
        <begin position="421"/>
        <end position="441"/>
    </location>
</feature>
<feature type="non-terminal residue" evidence="5">
    <location>
        <position position="1"/>
    </location>
</feature>
<dbReference type="Gene3D" id="1.25.40.10">
    <property type="entry name" value="Tetratricopeptide repeat domain"/>
    <property type="match status" value="2"/>
</dbReference>
<comment type="caution">
    <text evidence="5">The sequence shown here is derived from an EMBL/GenBank/DDBJ whole genome shotgun (WGS) entry which is preliminary data.</text>
</comment>
<dbReference type="InterPro" id="IPR002885">
    <property type="entry name" value="PPR_rpt"/>
</dbReference>
<dbReference type="Pfam" id="PF13041">
    <property type="entry name" value="PPR_2"/>
    <property type="match status" value="2"/>
</dbReference>
<dbReference type="EMBL" id="CAJNNW010002921">
    <property type="protein sequence ID" value="CAE8644814.1"/>
    <property type="molecule type" value="Genomic_DNA"/>
</dbReference>
<evidence type="ECO:0000256" key="2">
    <source>
        <dbReference type="PROSITE-ProRule" id="PRU00708"/>
    </source>
</evidence>
<dbReference type="InterPro" id="IPR011990">
    <property type="entry name" value="TPR-like_helical_dom_sf"/>
</dbReference>
<dbReference type="Proteomes" id="UP000626109">
    <property type="component" value="Unassembled WGS sequence"/>
</dbReference>
<feature type="region of interest" description="Disordered" evidence="3">
    <location>
        <begin position="78"/>
        <end position="110"/>
    </location>
</feature>
<reference evidence="5" key="1">
    <citation type="submission" date="2021-02" db="EMBL/GenBank/DDBJ databases">
        <authorList>
            <person name="Dougan E. K."/>
            <person name="Rhodes N."/>
            <person name="Thang M."/>
            <person name="Chan C."/>
        </authorList>
    </citation>
    <scope>NUCLEOTIDE SEQUENCE</scope>
</reference>
<protein>
    <submittedName>
        <fullName evidence="5">Uncharacterized protein</fullName>
    </submittedName>
</protein>
<keyword evidence="4" id="KW-1133">Transmembrane helix</keyword>
<keyword evidence="4" id="KW-0472">Membrane</keyword>
<feature type="compositionally biased region" description="Low complexity" evidence="3">
    <location>
        <begin position="89"/>
        <end position="109"/>
    </location>
</feature>
<evidence type="ECO:0000256" key="3">
    <source>
        <dbReference type="SAM" id="MobiDB-lite"/>
    </source>
</evidence>
<feature type="repeat" description="PPR" evidence="2">
    <location>
        <begin position="726"/>
        <end position="760"/>
    </location>
</feature>
<feature type="transmembrane region" description="Helical" evidence="4">
    <location>
        <begin position="453"/>
        <end position="476"/>
    </location>
</feature>
<name>A0A813I014_POLGL</name>
<organism evidence="5 6">
    <name type="scientific">Polarella glacialis</name>
    <name type="common">Dinoflagellate</name>
    <dbReference type="NCBI Taxonomy" id="89957"/>
    <lineage>
        <taxon>Eukaryota</taxon>
        <taxon>Sar</taxon>
        <taxon>Alveolata</taxon>
        <taxon>Dinophyceae</taxon>
        <taxon>Suessiales</taxon>
        <taxon>Suessiaceae</taxon>
        <taxon>Polarella</taxon>
    </lineage>
</organism>
<evidence type="ECO:0000313" key="6">
    <source>
        <dbReference type="Proteomes" id="UP000626109"/>
    </source>
</evidence>
<evidence type="ECO:0000256" key="4">
    <source>
        <dbReference type="SAM" id="Phobius"/>
    </source>
</evidence>
<gene>
    <name evidence="5" type="ORF">PGLA2088_LOCUS3378</name>
</gene>
<dbReference type="PANTHER" id="PTHR47447:SF17">
    <property type="entry name" value="OS12G0638900 PROTEIN"/>
    <property type="match status" value="1"/>
</dbReference>
<dbReference type="PANTHER" id="PTHR47447">
    <property type="entry name" value="OS03G0856100 PROTEIN"/>
    <property type="match status" value="1"/>
</dbReference>
<proteinExistence type="predicted"/>
<sequence>MLKCRSGHPVGPAKVKPWQGRIHERACDKCERHIDRKEDHFSCSKKCQYYLCEPCFHAESVKLQNARSKFGQFATGVVPAKSPAPRPGASPESQTSTSVSSTTPAAPVAQGQHAAWLPADAVAARQPLGAQSSGALFSGPGEADTRTGRLAGLARAATTSFSESAWQESVEAAFWVAVILLGDFFVAARVKELTTDPDLQFPYPWTTACLSALVACLLCTATLRAFGPILEAQDVQMDLRFPLALGVMLTLQVGSEAKVLDNMHHTSAIWLYMLTPLVTFFLASRQVVSLEVYQPQLAAAAGMAAIGGILSARSPPPRVEGLWPLGWSALTVVLMSCRCVLTQKIVAPQKLGQARPSPVVVAQSMLAAAATVGVELSLVYEWHGVWSLFDLPNPSKVFGLILAIGIFNALVVVADTRLIQITSATFATILIPFHAAALLPGEAALEPISDLNWVGLLLCLGNFVPACLPVPLLMLVSIELMQEYDLICLLVPPVELRATVNHMVQTYQEQARCLLNGKPKLSGATAGMQVLMRPDVTTYNAAITASVRTLLFLCIPTYFGVRTTVPVQLGPETGNAFVSYARFLQIPTGVQAGRRQQWERALVLFSDELPLLRLTPDLVTYSAAVSACEKGFHWAGALALWAQMTTRAAIRPDVVICNAVVSALEKGQCWERALDLLGRMQLGGPAPDAVTYSAAISACEKGLQWQRALLLLQEMLLLRRPGEASRLVAFNACISACEKGNQVQPAIQLLDEMCREQLQPDKISFNAALRACEQGRDWRQALLLL</sequence>
<accession>A0A813I014</accession>
<keyword evidence="1" id="KW-0677">Repeat</keyword>
<evidence type="ECO:0000256" key="1">
    <source>
        <dbReference type="ARBA" id="ARBA00022737"/>
    </source>
</evidence>
<evidence type="ECO:0000313" key="5">
    <source>
        <dbReference type="EMBL" id="CAE8644814.1"/>
    </source>
</evidence>
<keyword evidence="4" id="KW-0812">Transmembrane</keyword>
<feature type="repeat" description="PPR" evidence="2">
    <location>
        <begin position="653"/>
        <end position="687"/>
    </location>
</feature>
<feature type="transmembrane region" description="Helical" evidence="4">
    <location>
        <begin position="397"/>
        <end position="414"/>
    </location>
</feature>